<evidence type="ECO:0000313" key="2">
    <source>
        <dbReference type="EnsemblMetazoa" id="GMOY007019-PA"/>
    </source>
</evidence>
<feature type="compositionally biased region" description="Polar residues" evidence="1">
    <location>
        <begin position="156"/>
        <end position="178"/>
    </location>
</feature>
<feature type="compositionally biased region" description="Basic and acidic residues" evidence="1">
    <location>
        <begin position="232"/>
        <end position="242"/>
    </location>
</feature>
<evidence type="ECO:0000313" key="3">
    <source>
        <dbReference type="Proteomes" id="UP000092444"/>
    </source>
</evidence>
<organism evidence="2 3">
    <name type="scientific">Glossina morsitans morsitans</name>
    <name type="common">Savannah tsetse fly</name>
    <dbReference type="NCBI Taxonomy" id="37546"/>
    <lineage>
        <taxon>Eukaryota</taxon>
        <taxon>Metazoa</taxon>
        <taxon>Ecdysozoa</taxon>
        <taxon>Arthropoda</taxon>
        <taxon>Hexapoda</taxon>
        <taxon>Insecta</taxon>
        <taxon>Pterygota</taxon>
        <taxon>Neoptera</taxon>
        <taxon>Endopterygota</taxon>
        <taxon>Diptera</taxon>
        <taxon>Brachycera</taxon>
        <taxon>Muscomorpha</taxon>
        <taxon>Hippoboscoidea</taxon>
        <taxon>Glossinidae</taxon>
        <taxon>Glossina</taxon>
    </lineage>
</organism>
<feature type="region of interest" description="Disordered" evidence="1">
    <location>
        <begin position="73"/>
        <end position="92"/>
    </location>
</feature>
<evidence type="ECO:0000256" key="1">
    <source>
        <dbReference type="SAM" id="MobiDB-lite"/>
    </source>
</evidence>
<dbReference type="AlphaFoldDB" id="A0A1B0G176"/>
<dbReference type="EnsemblMetazoa" id="GMOY007019-RA">
    <property type="protein sequence ID" value="GMOY007019-PA"/>
    <property type="gene ID" value="GMOY007019"/>
</dbReference>
<dbReference type="Proteomes" id="UP000092444">
    <property type="component" value="Unassembled WGS sequence"/>
</dbReference>
<reference evidence="2" key="1">
    <citation type="submission" date="2020-05" db="UniProtKB">
        <authorList>
            <consortium name="EnsemblMetazoa"/>
        </authorList>
    </citation>
    <scope>IDENTIFICATION</scope>
    <source>
        <strain evidence="2">Yale</strain>
    </source>
</reference>
<accession>A0A1B0G176</accession>
<feature type="compositionally biased region" description="Polar residues" evidence="1">
    <location>
        <begin position="216"/>
        <end position="230"/>
    </location>
</feature>
<protein>
    <submittedName>
        <fullName evidence="2">Uncharacterized protein</fullName>
    </submittedName>
</protein>
<feature type="compositionally biased region" description="Low complexity" evidence="1">
    <location>
        <begin position="179"/>
        <end position="194"/>
    </location>
</feature>
<feature type="compositionally biased region" description="Basic and acidic residues" evidence="1">
    <location>
        <begin position="201"/>
        <end position="215"/>
    </location>
</feature>
<name>A0A1B0G176_GLOMM</name>
<proteinExistence type="predicted"/>
<dbReference type="EMBL" id="CCAG010004563">
    <property type="status" value="NOT_ANNOTATED_CDS"/>
    <property type="molecule type" value="Genomic_DNA"/>
</dbReference>
<feature type="compositionally biased region" description="Polar residues" evidence="1">
    <location>
        <begin position="124"/>
        <end position="137"/>
    </location>
</feature>
<feature type="compositionally biased region" description="Polar residues" evidence="1">
    <location>
        <begin position="1"/>
        <end position="24"/>
    </location>
</feature>
<feature type="compositionally biased region" description="Low complexity" evidence="1">
    <location>
        <begin position="75"/>
        <end position="86"/>
    </location>
</feature>
<feature type="region of interest" description="Disordered" evidence="1">
    <location>
        <begin position="118"/>
        <end position="242"/>
    </location>
</feature>
<feature type="region of interest" description="Disordered" evidence="1">
    <location>
        <begin position="1"/>
        <end position="38"/>
    </location>
</feature>
<dbReference type="STRING" id="37546.A0A1B0G176"/>
<sequence>MQDNFEGIESSSTHGRTLSTQLPSSGYPLHNSPRLAPQRTIYNRPDVKLGENIYNTTSASSHGRTLTMAECTLPSHSSSGHALRSSQRFSEMHERTDMDLLQMPENYSFDTPTRSSFAYGRTLGPSSTQVSSLSSENNLHKSPRLFMVRRCGGTDSPEQTGYSESNPMTEQNFDNIPGSSSHAVSPPQQPASAPNLLPKQMDSKTPRNSEWRDLSETTQNENSRYYNPQLNKPEDKNKGEANKIDQSGVAPLLSGLGGTLTSFASQGICSLQARQVPCDKQTAENNCEHSSHYAKIVDEIPTEHYEKRLQRLCNCRSLDDGLAQIARLLNGIYLTRLQDIDNNGQCDKDLKLITFQEWLDMLLKINHSVLTSMEELESEVAKCLECARCKAKPGYRLNQSSELLKCRQDIKTLIKIVQNAYHHNNWNFDGISLATVSLSQILGASVPNDENLRADGGAAQMQSRLVKQCTDFQLDQKHGTYK</sequence>
<dbReference type="VEuPathDB" id="VectorBase:GMOY007019"/>
<keyword evidence="3" id="KW-1185">Reference proteome</keyword>